<feature type="transmembrane region" description="Helical" evidence="1">
    <location>
        <begin position="146"/>
        <end position="165"/>
    </location>
</feature>
<reference evidence="3" key="1">
    <citation type="submission" date="2016-10" db="EMBL/GenBank/DDBJ databases">
        <authorList>
            <person name="Varghese N."/>
            <person name="Submissions S."/>
        </authorList>
    </citation>
    <scope>NUCLEOTIDE SEQUENCE [LARGE SCALE GENOMIC DNA]</scope>
    <source>
        <strain evidence="3">CGMCC 1.10119</strain>
    </source>
</reference>
<gene>
    <name evidence="2" type="ORF">SAMN04487949_1701</name>
</gene>
<keyword evidence="1" id="KW-1133">Transmembrane helix</keyword>
<dbReference type="AlphaFoldDB" id="A0A1G9TB43"/>
<organism evidence="2 3">
    <name type="scientific">Halogranum gelatinilyticum</name>
    <dbReference type="NCBI Taxonomy" id="660521"/>
    <lineage>
        <taxon>Archaea</taxon>
        <taxon>Methanobacteriati</taxon>
        <taxon>Methanobacteriota</taxon>
        <taxon>Stenosarchaea group</taxon>
        <taxon>Halobacteria</taxon>
        <taxon>Halobacteriales</taxon>
        <taxon>Haloferacaceae</taxon>
    </lineage>
</organism>
<name>A0A1G9TB43_9EURY</name>
<feature type="transmembrane region" description="Helical" evidence="1">
    <location>
        <begin position="12"/>
        <end position="32"/>
    </location>
</feature>
<evidence type="ECO:0000313" key="2">
    <source>
        <dbReference type="EMBL" id="SDM44923.1"/>
    </source>
</evidence>
<dbReference type="STRING" id="660521.SAMN04487949_1701"/>
<proteinExistence type="predicted"/>
<accession>A0A1G9TB43</accession>
<keyword evidence="1" id="KW-0812">Transmembrane</keyword>
<feature type="transmembrane region" description="Helical" evidence="1">
    <location>
        <begin position="71"/>
        <end position="94"/>
    </location>
</feature>
<evidence type="ECO:0000313" key="3">
    <source>
        <dbReference type="Proteomes" id="UP000199451"/>
    </source>
</evidence>
<dbReference type="EMBL" id="FNHL01000002">
    <property type="protein sequence ID" value="SDM44923.1"/>
    <property type="molecule type" value="Genomic_DNA"/>
</dbReference>
<keyword evidence="3" id="KW-1185">Reference proteome</keyword>
<feature type="transmembrane region" description="Helical" evidence="1">
    <location>
        <begin position="44"/>
        <end position="65"/>
    </location>
</feature>
<evidence type="ECO:0000256" key="1">
    <source>
        <dbReference type="SAM" id="Phobius"/>
    </source>
</evidence>
<dbReference type="OrthoDB" id="384201at2157"/>
<feature type="transmembrane region" description="Helical" evidence="1">
    <location>
        <begin position="106"/>
        <end position="126"/>
    </location>
</feature>
<dbReference type="RefSeq" id="WP_089696487.1">
    <property type="nucleotide sequence ID" value="NZ_FNHL01000002.1"/>
</dbReference>
<protein>
    <submittedName>
        <fullName evidence="2">Uncharacterized protein</fullName>
    </submittedName>
</protein>
<keyword evidence="1" id="KW-0472">Membrane</keyword>
<dbReference type="Proteomes" id="UP000199451">
    <property type="component" value="Unassembled WGS sequence"/>
</dbReference>
<sequence>MTVTNNPAGLFVIFVFLGAVVGSVLFVAAAFLLERRVRPFSRALTYVGAGVGVLAAALVVAASFLALDVGIVVGVIVVGAAGILWVLPFGLARWVLVRRGLDGQRALRYAAVGLPVALVTSLFVVFGDFQRYNITFLTGTEAVVAWTVLALVVFLGPTAVALGVAKLRT</sequence>